<feature type="binding site" evidence="4">
    <location>
        <begin position="18"/>
        <end position="22"/>
    </location>
    <ligand>
        <name>ATP</name>
        <dbReference type="ChEBI" id="CHEBI:30616"/>
    </ligand>
</feature>
<dbReference type="InterPro" id="IPR037171">
    <property type="entry name" value="NagB/RpiA_transferase-like"/>
</dbReference>
<comment type="cofactor">
    <cofactor evidence="5">
        <name>Mg(2+)</name>
        <dbReference type="ChEBI" id="CHEBI:18420"/>
    </cofactor>
</comment>
<dbReference type="STRING" id="762982.HMPREF9442_00494"/>
<dbReference type="PANTHER" id="PTHR23407">
    <property type="entry name" value="ATPASE INHIBITOR/5-FORMYLTETRAHYDROFOLATE CYCLO-LIGASE"/>
    <property type="match status" value="1"/>
</dbReference>
<keyword evidence="2 4" id="KW-0547">Nucleotide-binding</keyword>
<dbReference type="Pfam" id="PF01812">
    <property type="entry name" value="5-FTHF_cyc-lig"/>
    <property type="match status" value="1"/>
</dbReference>
<dbReference type="Proteomes" id="UP000005546">
    <property type="component" value="Unassembled WGS sequence"/>
</dbReference>
<dbReference type="NCBIfam" id="TIGR02727">
    <property type="entry name" value="MTHFS_bact"/>
    <property type="match status" value="1"/>
</dbReference>
<evidence type="ECO:0000256" key="2">
    <source>
        <dbReference type="ARBA" id="ARBA00022741"/>
    </source>
</evidence>
<evidence type="ECO:0000313" key="7">
    <source>
        <dbReference type="Proteomes" id="UP000005546"/>
    </source>
</evidence>
<name>F3QQQ2_9BACT</name>
<dbReference type="InterPro" id="IPR002698">
    <property type="entry name" value="FTHF_cligase"/>
</dbReference>
<feature type="binding site" evidence="4">
    <location>
        <begin position="143"/>
        <end position="151"/>
    </location>
    <ligand>
        <name>ATP</name>
        <dbReference type="ChEBI" id="CHEBI:30616"/>
    </ligand>
</feature>
<dbReference type="PANTHER" id="PTHR23407:SF1">
    <property type="entry name" value="5-FORMYLTETRAHYDROFOLATE CYCLO-LIGASE"/>
    <property type="match status" value="1"/>
</dbReference>
<dbReference type="GO" id="GO:0046872">
    <property type="term" value="F:metal ion binding"/>
    <property type="evidence" value="ECO:0007669"/>
    <property type="project" value="UniProtKB-KW"/>
</dbReference>
<evidence type="ECO:0000256" key="5">
    <source>
        <dbReference type="RuleBase" id="RU361279"/>
    </source>
</evidence>
<keyword evidence="3 4" id="KW-0067">ATP-binding</keyword>
<organism evidence="6 7">
    <name type="scientific">Paraprevotella xylaniphila YIT 11841</name>
    <dbReference type="NCBI Taxonomy" id="762982"/>
    <lineage>
        <taxon>Bacteria</taxon>
        <taxon>Pseudomonadati</taxon>
        <taxon>Bacteroidota</taxon>
        <taxon>Bacteroidia</taxon>
        <taxon>Bacteroidales</taxon>
        <taxon>Prevotellaceae</taxon>
        <taxon>Paraprevotella</taxon>
    </lineage>
</organism>
<keyword evidence="5" id="KW-0460">Magnesium</keyword>
<dbReference type="PIRSF" id="PIRSF006806">
    <property type="entry name" value="FTHF_cligase"/>
    <property type="match status" value="1"/>
</dbReference>
<keyword evidence="7" id="KW-1185">Reference proteome</keyword>
<dbReference type="eggNOG" id="COG0212">
    <property type="taxonomic scope" value="Bacteria"/>
</dbReference>
<keyword evidence="5" id="KW-0479">Metal-binding</keyword>
<dbReference type="AlphaFoldDB" id="F3QQQ2"/>
<accession>F3QQQ2</accession>
<reference evidence="6 7" key="1">
    <citation type="submission" date="2011-02" db="EMBL/GenBank/DDBJ databases">
        <authorList>
            <person name="Weinstock G."/>
            <person name="Sodergren E."/>
            <person name="Clifton S."/>
            <person name="Fulton L."/>
            <person name="Fulton B."/>
            <person name="Courtney L."/>
            <person name="Fronick C."/>
            <person name="Harrison M."/>
            <person name="Strong C."/>
            <person name="Farmer C."/>
            <person name="Delahaunty K."/>
            <person name="Markovic C."/>
            <person name="Hall O."/>
            <person name="Minx P."/>
            <person name="Tomlinson C."/>
            <person name="Mitreva M."/>
            <person name="Hou S."/>
            <person name="Chen J."/>
            <person name="Wollam A."/>
            <person name="Pepin K.H."/>
            <person name="Johnson M."/>
            <person name="Bhonagiri V."/>
            <person name="Zhang X."/>
            <person name="Suruliraj S."/>
            <person name="Warren W."/>
            <person name="Chinwalla A."/>
            <person name="Mardis E.R."/>
            <person name="Wilson R.K."/>
        </authorList>
    </citation>
    <scope>NUCLEOTIDE SEQUENCE [LARGE SCALE GENOMIC DNA]</scope>
    <source>
        <strain evidence="6 7">YIT 11841</strain>
    </source>
</reference>
<evidence type="ECO:0000256" key="4">
    <source>
        <dbReference type="PIRSR" id="PIRSR006806-1"/>
    </source>
</evidence>
<evidence type="ECO:0000256" key="1">
    <source>
        <dbReference type="ARBA" id="ARBA00010638"/>
    </source>
</evidence>
<dbReference type="GO" id="GO:0009396">
    <property type="term" value="P:folic acid-containing compound biosynthetic process"/>
    <property type="evidence" value="ECO:0007669"/>
    <property type="project" value="TreeGrafter"/>
</dbReference>
<gene>
    <name evidence="6" type="ORF">HMPREF9442_00494</name>
</gene>
<sequence length="191" mass="21935">MAFDDAVVFPKLIMLMNKKELRASMTRNKKETSRAAILDLSGPILRRLAVHPRFIAARTVLLYHSLPDEVDTQDFVRYWSLRKCILLPTVKGKEIELHRYAAEDRLEEGPFGIQESTGEVFTDYASIDLAIIPGVAFDAKGNRLGRGQGFYDRLLTRLQHYDIYKIGVCFDFQRVEHVPTEPHDIPMDEIL</sequence>
<evidence type="ECO:0000313" key="6">
    <source>
        <dbReference type="EMBL" id="EGG56856.1"/>
    </source>
</evidence>
<dbReference type="GO" id="GO:0030272">
    <property type="term" value="F:5-formyltetrahydrofolate cyclo-ligase activity"/>
    <property type="evidence" value="ECO:0007669"/>
    <property type="project" value="UniProtKB-EC"/>
</dbReference>
<dbReference type="Gene3D" id="3.40.50.10420">
    <property type="entry name" value="NagB/RpiA/CoA transferase-like"/>
    <property type="match status" value="1"/>
</dbReference>
<dbReference type="EC" id="6.3.3.2" evidence="5"/>
<dbReference type="SUPFAM" id="SSF100950">
    <property type="entry name" value="NagB/RpiA/CoA transferase-like"/>
    <property type="match status" value="1"/>
</dbReference>
<protein>
    <recommendedName>
        <fullName evidence="5">5-formyltetrahydrofolate cyclo-ligase</fullName>
        <ecNumber evidence="5">6.3.3.2</ecNumber>
    </recommendedName>
</protein>
<dbReference type="HOGENOM" id="CLU_066245_2_2_10"/>
<comment type="caution">
    <text evidence="6">The sequence shown here is derived from an EMBL/GenBank/DDBJ whole genome shotgun (WGS) entry which is preliminary data.</text>
</comment>
<comment type="similarity">
    <text evidence="1 5">Belongs to the 5-formyltetrahydrofolate cyclo-ligase family.</text>
</comment>
<keyword evidence="6" id="KW-0436">Ligase</keyword>
<dbReference type="GO" id="GO:0005524">
    <property type="term" value="F:ATP binding"/>
    <property type="evidence" value="ECO:0007669"/>
    <property type="project" value="UniProtKB-KW"/>
</dbReference>
<dbReference type="EMBL" id="AFBR01000015">
    <property type="protein sequence ID" value="EGG56856.1"/>
    <property type="molecule type" value="Genomic_DNA"/>
</dbReference>
<feature type="binding site" evidence="4">
    <location>
        <position position="69"/>
    </location>
    <ligand>
        <name>substrate</name>
    </ligand>
</feature>
<evidence type="ECO:0000256" key="3">
    <source>
        <dbReference type="ARBA" id="ARBA00022840"/>
    </source>
</evidence>
<proteinExistence type="inferred from homology"/>
<dbReference type="InterPro" id="IPR024185">
    <property type="entry name" value="FTHF_cligase-like_sf"/>
</dbReference>
<comment type="catalytic activity">
    <reaction evidence="5">
        <text>(6S)-5-formyl-5,6,7,8-tetrahydrofolate + ATP = (6R)-5,10-methenyltetrahydrofolate + ADP + phosphate</text>
        <dbReference type="Rhea" id="RHEA:10488"/>
        <dbReference type="ChEBI" id="CHEBI:30616"/>
        <dbReference type="ChEBI" id="CHEBI:43474"/>
        <dbReference type="ChEBI" id="CHEBI:57455"/>
        <dbReference type="ChEBI" id="CHEBI:57457"/>
        <dbReference type="ChEBI" id="CHEBI:456216"/>
        <dbReference type="EC" id="6.3.3.2"/>
    </reaction>
</comment>
<dbReference type="GO" id="GO:0035999">
    <property type="term" value="P:tetrahydrofolate interconversion"/>
    <property type="evidence" value="ECO:0007669"/>
    <property type="project" value="TreeGrafter"/>
</dbReference>